<dbReference type="AlphaFoldDB" id="A0A0L8J381"/>
<evidence type="ECO:0000313" key="3">
    <source>
        <dbReference type="Proteomes" id="UP000037023"/>
    </source>
</evidence>
<evidence type="ECO:0000256" key="1">
    <source>
        <dbReference type="SAM" id="MobiDB-lite"/>
    </source>
</evidence>
<dbReference type="PATRIC" id="fig|1938.6.peg.8522"/>
<name>A0A0L8J381_STRVR</name>
<feature type="region of interest" description="Disordered" evidence="1">
    <location>
        <begin position="1"/>
        <end position="24"/>
    </location>
</feature>
<evidence type="ECO:0000313" key="2">
    <source>
        <dbReference type="EMBL" id="KOG08106.1"/>
    </source>
</evidence>
<accession>A0A0L8J381</accession>
<comment type="caution">
    <text evidence="2">The sequence shown here is derived from an EMBL/GenBank/DDBJ whole genome shotgun (WGS) entry which is preliminary data.</text>
</comment>
<reference evidence="2 3" key="1">
    <citation type="submission" date="2015-06" db="EMBL/GenBank/DDBJ databases">
        <authorList>
            <person name="Hoefler B.C."/>
            <person name="Straight P.D."/>
        </authorList>
    </citation>
    <scope>NUCLEOTIDE SEQUENCE [LARGE SCALE GENOMIC DNA]</scope>
    <source>
        <strain evidence="2 3">NRRL 3427</strain>
    </source>
</reference>
<dbReference type="Proteomes" id="UP000037023">
    <property type="component" value="Unassembled WGS sequence"/>
</dbReference>
<sequence length="125" mass="13137">MPRLPSGRGLRTEDRVAAGEGASVPVDEDRFGATVDYRAACGTAPPEREEDEGVTALEAAGERCPAPWPAGCSCCAEPRSPSIAPPPLRRGLCPRCADRRSLLHRGAQDALLSAIAFLVLMLALA</sequence>
<gene>
    <name evidence="2" type="ORF">ADK34_39580</name>
</gene>
<organism evidence="2 3">
    <name type="scientific">Streptomyces viridochromogenes</name>
    <dbReference type="NCBI Taxonomy" id="1938"/>
    <lineage>
        <taxon>Bacteria</taxon>
        <taxon>Bacillati</taxon>
        <taxon>Actinomycetota</taxon>
        <taxon>Actinomycetes</taxon>
        <taxon>Kitasatosporales</taxon>
        <taxon>Streptomycetaceae</taxon>
        <taxon>Streptomyces</taxon>
    </lineage>
</organism>
<proteinExistence type="predicted"/>
<dbReference type="EMBL" id="LGUP01000411">
    <property type="protein sequence ID" value="KOG08106.1"/>
    <property type="molecule type" value="Genomic_DNA"/>
</dbReference>
<protein>
    <submittedName>
        <fullName evidence="2">Uncharacterized protein</fullName>
    </submittedName>
</protein>